<dbReference type="SUPFAM" id="SSF53098">
    <property type="entry name" value="Ribonuclease H-like"/>
    <property type="match status" value="1"/>
</dbReference>
<protein>
    <submittedName>
        <fullName evidence="2">Uncharacterized protein</fullName>
    </submittedName>
</protein>
<reference evidence="2 3" key="2">
    <citation type="submission" date="2017-10" db="EMBL/GenBank/DDBJ databases">
        <title>Genome analyses suggest a sexual origin of heterokaryosis in a supposedly ancient asexual fungus.</title>
        <authorList>
            <person name="Corradi N."/>
            <person name="Sedzielewska K."/>
            <person name="Noel J."/>
            <person name="Charron P."/>
            <person name="Farinelli L."/>
            <person name="Marton T."/>
            <person name="Kruger M."/>
            <person name="Pelin A."/>
            <person name="Brachmann A."/>
            <person name="Corradi N."/>
        </authorList>
    </citation>
    <scope>NUCLEOTIDE SEQUENCE [LARGE SCALE GENOMIC DNA]</scope>
    <source>
        <strain evidence="2 3">A1</strain>
    </source>
</reference>
<proteinExistence type="predicted"/>
<feature type="compositionally biased region" description="Low complexity" evidence="1">
    <location>
        <begin position="196"/>
        <end position="214"/>
    </location>
</feature>
<dbReference type="AlphaFoldDB" id="A0A2N0QUT7"/>
<sequence length="264" mass="30444">MVVAIRNLTPIKRLSCAAHIAINKEKTDSNRLKKFILKDSKWELLDELCNILAPFKKVTQDFSGSTYITLSQIFSIITNLTNSLKPIDNLHEENEDSDNNTITEENITNQQTEINYNNISEVLKNVKKYIYMGLKHYWSMPDEFDIIAALLDPQYKDLQFIFDENIKVKIHSNLQVQYDQLKREMQQQISTPPSPTISTISTTSTNTSSTPSTRSLHKYKERCEKSIRKVFQTTETSTSSSTISDEITTYFLLPVARENKNPLY</sequence>
<dbReference type="VEuPathDB" id="FungiDB:RhiirA1_403356"/>
<dbReference type="Proteomes" id="UP000232688">
    <property type="component" value="Unassembled WGS sequence"/>
</dbReference>
<dbReference type="VEuPathDB" id="FungiDB:FUN_016926"/>
<comment type="caution">
    <text evidence="2">The sequence shown here is derived from an EMBL/GenBank/DDBJ whole genome shotgun (WGS) entry which is preliminary data.</text>
</comment>
<feature type="region of interest" description="Disordered" evidence="1">
    <location>
        <begin position="189"/>
        <end position="217"/>
    </location>
</feature>
<dbReference type="EMBL" id="LLXH01002966">
    <property type="protein sequence ID" value="PKC54821.1"/>
    <property type="molecule type" value="Genomic_DNA"/>
</dbReference>
<gene>
    <name evidence="2" type="ORF">RhiirA1_403356</name>
</gene>
<dbReference type="InterPro" id="IPR012337">
    <property type="entry name" value="RNaseH-like_sf"/>
</dbReference>
<name>A0A2N0QUT7_9GLOM</name>
<accession>A0A2N0QUT7</accession>
<organism evidence="2 3">
    <name type="scientific">Rhizophagus irregularis</name>
    <dbReference type="NCBI Taxonomy" id="588596"/>
    <lineage>
        <taxon>Eukaryota</taxon>
        <taxon>Fungi</taxon>
        <taxon>Fungi incertae sedis</taxon>
        <taxon>Mucoromycota</taxon>
        <taxon>Glomeromycotina</taxon>
        <taxon>Glomeromycetes</taxon>
        <taxon>Glomerales</taxon>
        <taxon>Glomeraceae</taxon>
        <taxon>Rhizophagus</taxon>
    </lineage>
</organism>
<evidence type="ECO:0000313" key="2">
    <source>
        <dbReference type="EMBL" id="PKC54821.1"/>
    </source>
</evidence>
<dbReference type="VEuPathDB" id="FungiDB:RhiirFUN_022237"/>
<evidence type="ECO:0000256" key="1">
    <source>
        <dbReference type="SAM" id="MobiDB-lite"/>
    </source>
</evidence>
<reference evidence="2 3" key="1">
    <citation type="submission" date="2017-10" db="EMBL/GenBank/DDBJ databases">
        <title>Extensive intraspecific genome diversity in a model arbuscular mycorrhizal fungus.</title>
        <authorList>
            <person name="Chen E.C.H."/>
            <person name="Morin E."/>
            <person name="Baudet D."/>
            <person name="Noel J."/>
            <person name="Ndikumana S."/>
            <person name="Charron P."/>
            <person name="St-Onge C."/>
            <person name="Giorgi J."/>
            <person name="Grigoriev I.V."/>
            <person name="Roux C."/>
            <person name="Martin F.M."/>
            <person name="Corradi N."/>
        </authorList>
    </citation>
    <scope>NUCLEOTIDE SEQUENCE [LARGE SCALE GENOMIC DNA]</scope>
    <source>
        <strain evidence="2 3">A1</strain>
    </source>
</reference>
<evidence type="ECO:0000313" key="3">
    <source>
        <dbReference type="Proteomes" id="UP000232688"/>
    </source>
</evidence>